<organism evidence="2 3">
    <name type="scientific">Zostera marina</name>
    <name type="common">Eelgrass</name>
    <dbReference type="NCBI Taxonomy" id="29655"/>
    <lineage>
        <taxon>Eukaryota</taxon>
        <taxon>Viridiplantae</taxon>
        <taxon>Streptophyta</taxon>
        <taxon>Embryophyta</taxon>
        <taxon>Tracheophyta</taxon>
        <taxon>Spermatophyta</taxon>
        <taxon>Magnoliopsida</taxon>
        <taxon>Liliopsida</taxon>
        <taxon>Zosteraceae</taxon>
        <taxon>Zostera</taxon>
    </lineage>
</organism>
<feature type="compositionally biased region" description="Polar residues" evidence="1">
    <location>
        <begin position="160"/>
        <end position="172"/>
    </location>
</feature>
<feature type="region of interest" description="Disordered" evidence="1">
    <location>
        <begin position="149"/>
        <end position="172"/>
    </location>
</feature>
<protein>
    <submittedName>
        <fullName evidence="2">Uncharacterized protein</fullName>
    </submittedName>
</protein>
<dbReference type="EMBL" id="LFYR01001173">
    <property type="protein sequence ID" value="KMZ64261.1"/>
    <property type="molecule type" value="Genomic_DNA"/>
</dbReference>
<gene>
    <name evidence="2" type="ORF">ZOSMA_37G01470</name>
</gene>
<reference evidence="3" key="1">
    <citation type="journal article" date="2016" name="Nature">
        <title>The genome of the seagrass Zostera marina reveals angiosperm adaptation to the sea.</title>
        <authorList>
            <person name="Olsen J.L."/>
            <person name="Rouze P."/>
            <person name="Verhelst B."/>
            <person name="Lin Y.-C."/>
            <person name="Bayer T."/>
            <person name="Collen J."/>
            <person name="Dattolo E."/>
            <person name="De Paoli E."/>
            <person name="Dittami S."/>
            <person name="Maumus F."/>
            <person name="Michel G."/>
            <person name="Kersting A."/>
            <person name="Lauritano C."/>
            <person name="Lohaus R."/>
            <person name="Toepel M."/>
            <person name="Tonon T."/>
            <person name="Vanneste K."/>
            <person name="Amirebrahimi M."/>
            <person name="Brakel J."/>
            <person name="Bostroem C."/>
            <person name="Chovatia M."/>
            <person name="Grimwood J."/>
            <person name="Jenkins J.W."/>
            <person name="Jueterbock A."/>
            <person name="Mraz A."/>
            <person name="Stam W.T."/>
            <person name="Tice H."/>
            <person name="Bornberg-Bauer E."/>
            <person name="Green P.J."/>
            <person name="Pearson G.A."/>
            <person name="Procaccini G."/>
            <person name="Duarte C.M."/>
            <person name="Schmutz J."/>
            <person name="Reusch T.B.H."/>
            <person name="Van de Peer Y."/>
        </authorList>
    </citation>
    <scope>NUCLEOTIDE SEQUENCE [LARGE SCALE GENOMIC DNA]</scope>
    <source>
        <strain evidence="3">cv. Finnish</strain>
    </source>
</reference>
<dbReference type="AlphaFoldDB" id="A0A0K9P5F4"/>
<keyword evidence="3" id="KW-1185">Reference proteome</keyword>
<feature type="compositionally biased region" description="Pro residues" evidence="1">
    <location>
        <begin position="78"/>
        <end position="91"/>
    </location>
</feature>
<evidence type="ECO:0000256" key="1">
    <source>
        <dbReference type="SAM" id="MobiDB-lite"/>
    </source>
</evidence>
<feature type="region of interest" description="Disordered" evidence="1">
    <location>
        <begin position="66"/>
        <end position="95"/>
    </location>
</feature>
<evidence type="ECO:0000313" key="2">
    <source>
        <dbReference type="EMBL" id="KMZ64261.1"/>
    </source>
</evidence>
<feature type="region of interest" description="Disordered" evidence="1">
    <location>
        <begin position="1"/>
        <end position="43"/>
    </location>
</feature>
<sequence>MVRNLETGGCSTNGDHRRRRQEREIIDFTQDDEDDFVTPPETRRRMNQLRTLPVTLEYEPLSLAQPGTYRGVIRPTPRRAPPPSPPPPSPTEPKFEVPEYVPEARLAPHNDVVVFPQCRYLFIAFLYTATSSFLNMDAPDPVESLNFDWNNDVELGDPTETPSKQRTPTGTP</sequence>
<accession>A0A0K9P5F4</accession>
<proteinExistence type="predicted"/>
<dbReference type="Proteomes" id="UP000036987">
    <property type="component" value="Unassembled WGS sequence"/>
</dbReference>
<name>A0A0K9P5F4_ZOSMR</name>
<comment type="caution">
    <text evidence="2">The sequence shown here is derived from an EMBL/GenBank/DDBJ whole genome shotgun (WGS) entry which is preliminary data.</text>
</comment>
<evidence type="ECO:0000313" key="3">
    <source>
        <dbReference type="Proteomes" id="UP000036987"/>
    </source>
</evidence>